<dbReference type="SUPFAM" id="SSF55811">
    <property type="entry name" value="Nudix"/>
    <property type="match status" value="1"/>
</dbReference>
<evidence type="ECO:0000256" key="10">
    <source>
        <dbReference type="NCBIfam" id="TIGR02150"/>
    </source>
</evidence>
<feature type="active site" evidence="11">
    <location>
        <position position="64"/>
    </location>
</feature>
<proteinExistence type="inferred from homology"/>
<evidence type="ECO:0000256" key="7">
    <source>
        <dbReference type="ARBA" id="ARBA00023211"/>
    </source>
</evidence>
<sequence length="169" mass="20095">MDLITLIDDNDNVIGFDEKLKVHIEGKLHRAFSIFITNHNHEILLQKRNLQKYHSGGLWSNSCCGHPNYDETIERASHKRLIEEFGFECSLSYLYKFRYKTSFANSLIENEIDYVFWGCCDKIPNPNPQEISDWRWVNISDLGNIIGTDCFTYWFQKSYKQFVEYYKII</sequence>
<comment type="caution">
    <text evidence="13">The sequence shown here is derived from an EMBL/GenBank/DDBJ whole genome shotgun (WGS) entry which is preliminary data.</text>
</comment>
<dbReference type="AlphaFoldDB" id="A0A5M8P0W5"/>
<evidence type="ECO:0000256" key="4">
    <source>
        <dbReference type="ARBA" id="ARBA00022490"/>
    </source>
</evidence>
<evidence type="ECO:0000256" key="11">
    <source>
        <dbReference type="PIRSR" id="PIRSR018427-1"/>
    </source>
</evidence>
<evidence type="ECO:0000256" key="9">
    <source>
        <dbReference type="ARBA" id="ARBA00023235"/>
    </source>
</evidence>
<dbReference type="InterPro" id="IPR056375">
    <property type="entry name" value="Idi_bact"/>
</dbReference>
<dbReference type="GO" id="GO:0004452">
    <property type="term" value="F:isopentenyl-diphosphate delta-isomerase activity"/>
    <property type="evidence" value="ECO:0007669"/>
    <property type="project" value="UniProtKB-UniRule"/>
</dbReference>
<dbReference type="NCBIfam" id="TIGR02150">
    <property type="entry name" value="IPP_isom_1"/>
    <property type="match status" value="1"/>
</dbReference>
<dbReference type="Proteomes" id="UP000324575">
    <property type="component" value="Unassembled WGS sequence"/>
</dbReference>
<dbReference type="HAMAP" id="MF_00202">
    <property type="entry name" value="Idi"/>
    <property type="match status" value="1"/>
</dbReference>
<dbReference type="PANTHER" id="PTHR10885">
    <property type="entry name" value="ISOPENTENYL-DIPHOSPHATE DELTA-ISOMERASE"/>
    <property type="match status" value="1"/>
</dbReference>
<feature type="domain" description="Nudix hydrolase" evidence="12">
    <location>
        <begin position="27"/>
        <end position="163"/>
    </location>
</feature>
<keyword evidence="8" id="KW-0414">Isoprene biosynthesis</keyword>
<dbReference type="CDD" id="cd02885">
    <property type="entry name" value="NUDIX_IPP_Isomerase"/>
    <property type="match status" value="1"/>
</dbReference>
<organism evidence="13 14">
    <name type="scientific">Candidatus Ordinivivax streblomastigis</name>
    <dbReference type="NCBI Taxonomy" id="2540710"/>
    <lineage>
        <taxon>Bacteria</taxon>
        <taxon>Pseudomonadati</taxon>
        <taxon>Bacteroidota</taxon>
        <taxon>Bacteroidia</taxon>
        <taxon>Bacteroidales</taxon>
        <taxon>Candidatus Ordinivivax</taxon>
    </lineage>
</organism>
<name>A0A5M8P0W5_9BACT</name>
<dbReference type="Gene3D" id="3.90.79.10">
    <property type="entry name" value="Nucleoside Triphosphate Pyrophosphohydrolase"/>
    <property type="match status" value="1"/>
</dbReference>
<keyword evidence="5" id="KW-0479">Metal-binding</keyword>
<dbReference type="InterPro" id="IPR011876">
    <property type="entry name" value="IsopentenylPP_isomerase_typ1"/>
</dbReference>
<evidence type="ECO:0000256" key="2">
    <source>
        <dbReference type="ARBA" id="ARBA00007579"/>
    </source>
</evidence>
<evidence type="ECO:0000256" key="3">
    <source>
        <dbReference type="ARBA" id="ARBA00012057"/>
    </source>
</evidence>
<dbReference type="GO" id="GO:0050992">
    <property type="term" value="P:dimethylallyl diphosphate biosynthetic process"/>
    <property type="evidence" value="ECO:0007669"/>
    <property type="project" value="UniProtKB-UniPathway"/>
</dbReference>
<dbReference type="EC" id="5.3.3.2" evidence="3 10"/>
<keyword evidence="6" id="KW-0460">Magnesium</keyword>
<accession>A0A5M8P0W5</accession>
<evidence type="ECO:0000259" key="12">
    <source>
        <dbReference type="PROSITE" id="PS51462"/>
    </source>
</evidence>
<dbReference type="InterPro" id="IPR000086">
    <property type="entry name" value="NUDIX_hydrolase_dom"/>
</dbReference>
<evidence type="ECO:0000256" key="8">
    <source>
        <dbReference type="ARBA" id="ARBA00023229"/>
    </source>
</evidence>
<comment type="similarity">
    <text evidence="2">Belongs to the IPP isomerase type 1 family.</text>
</comment>
<evidence type="ECO:0000256" key="5">
    <source>
        <dbReference type="ARBA" id="ARBA00022723"/>
    </source>
</evidence>
<dbReference type="UniPathway" id="UPA00059">
    <property type="reaction ID" value="UER00104"/>
</dbReference>
<dbReference type="GO" id="GO:0009240">
    <property type="term" value="P:isopentenyl diphosphate biosynthetic process"/>
    <property type="evidence" value="ECO:0007669"/>
    <property type="project" value="TreeGrafter"/>
</dbReference>
<gene>
    <name evidence="13" type="ORF">EZS26_001655</name>
</gene>
<evidence type="ECO:0000256" key="1">
    <source>
        <dbReference type="ARBA" id="ARBA00004826"/>
    </source>
</evidence>
<dbReference type="Pfam" id="PF00293">
    <property type="entry name" value="NUDIX"/>
    <property type="match status" value="1"/>
</dbReference>
<evidence type="ECO:0000313" key="14">
    <source>
        <dbReference type="Proteomes" id="UP000324575"/>
    </source>
</evidence>
<reference evidence="13 14" key="1">
    <citation type="submission" date="2019-03" db="EMBL/GenBank/DDBJ databases">
        <title>Single cell metagenomics reveals metabolic interactions within the superorganism composed of flagellate Streblomastix strix and complex community of Bacteroidetes bacteria on its surface.</title>
        <authorList>
            <person name="Treitli S.C."/>
            <person name="Kolisko M."/>
            <person name="Husnik F."/>
            <person name="Keeling P."/>
            <person name="Hampl V."/>
        </authorList>
    </citation>
    <scope>NUCLEOTIDE SEQUENCE [LARGE SCALE GENOMIC DNA]</scope>
    <source>
        <strain evidence="13">St1</strain>
    </source>
</reference>
<protein>
    <recommendedName>
        <fullName evidence="3 10">Isopentenyl-diphosphate delta-isomerase</fullName>
        <ecNumber evidence="3 10">5.3.3.2</ecNumber>
    </recommendedName>
</protein>
<dbReference type="GO" id="GO:0046872">
    <property type="term" value="F:metal ion binding"/>
    <property type="evidence" value="ECO:0007669"/>
    <property type="project" value="UniProtKB-KW"/>
</dbReference>
<dbReference type="EMBL" id="SNRX01000010">
    <property type="protein sequence ID" value="KAA6302054.1"/>
    <property type="molecule type" value="Genomic_DNA"/>
</dbReference>
<keyword evidence="4" id="KW-0963">Cytoplasm</keyword>
<dbReference type="InterPro" id="IPR015797">
    <property type="entry name" value="NUDIX_hydrolase-like_dom_sf"/>
</dbReference>
<dbReference type="PIRSF" id="PIRSF018427">
    <property type="entry name" value="Isopntndiph_ism"/>
    <property type="match status" value="1"/>
</dbReference>
<dbReference type="NCBIfam" id="NF002995">
    <property type="entry name" value="PRK03759.1"/>
    <property type="match status" value="1"/>
</dbReference>
<feature type="active site" evidence="11">
    <location>
        <position position="111"/>
    </location>
</feature>
<evidence type="ECO:0000313" key="13">
    <source>
        <dbReference type="EMBL" id="KAA6302054.1"/>
    </source>
</evidence>
<comment type="pathway">
    <text evidence="1">Isoprenoid biosynthesis; dimethylallyl diphosphate biosynthesis; dimethylallyl diphosphate from isopentenyl diphosphate: step 1/1.</text>
</comment>
<evidence type="ECO:0000256" key="6">
    <source>
        <dbReference type="ARBA" id="ARBA00022842"/>
    </source>
</evidence>
<keyword evidence="9 13" id="KW-0413">Isomerase</keyword>
<keyword evidence="7" id="KW-0464">Manganese</keyword>
<dbReference type="GO" id="GO:0005737">
    <property type="term" value="C:cytoplasm"/>
    <property type="evidence" value="ECO:0007669"/>
    <property type="project" value="TreeGrafter"/>
</dbReference>
<dbReference type="PROSITE" id="PS51462">
    <property type="entry name" value="NUDIX"/>
    <property type="match status" value="1"/>
</dbReference>
<dbReference type="PANTHER" id="PTHR10885:SF0">
    <property type="entry name" value="ISOPENTENYL-DIPHOSPHATE DELTA-ISOMERASE"/>
    <property type="match status" value="1"/>
</dbReference>